<protein>
    <submittedName>
        <fullName evidence="2">YwmB family TATA-box binding protein</fullName>
    </submittedName>
</protein>
<dbReference type="Gene3D" id="3.30.360.40">
    <property type="entry name" value="YwmB-like"/>
    <property type="match status" value="1"/>
</dbReference>
<name>A0ABR8MMG1_9BACL</name>
<feature type="compositionally biased region" description="Polar residues" evidence="1">
    <location>
        <begin position="138"/>
        <end position="155"/>
    </location>
</feature>
<dbReference type="InterPro" id="IPR036209">
    <property type="entry name" value="YwmB-like_sf"/>
</dbReference>
<dbReference type="EMBL" id="JACXZA010000001">
    <property type="protein sequence ID" value="MBD3917148.1"/>
    <property type="molecule type" value="Genomic_DNA"/>
</dbReference>
<organism evidence="2 3">
    <name type="scientific">Paenibacillus terricola</name>
    <dbReference type="NCBI Taxonomy" id="2763503"/>
    <lineage>
        <taxon>Bacteria</taxon>
        <taxon>Bacillati</taxon>
        <taxon>Bacillota</taxon>
        <taxon>Bacilli</taxon>
        <taxon>Bacillales</taxon>
        <taxon>Paenibacillaceae</taxon>
        <taxon>Paenibacillus</taxon>
    </lineage>
</organism>
<feature type="region of interest" description="Disordered" evidence="1">
    <location>
        <begin position="123"/>
        <end position="157"/>
    </location>
</feature>
<keyword evidence="3" id="KW-1185">Reference proteome</keyword>
<evidence type="ECO:0000313" key="2">
    <source>
        <dbReference type="EMBL" id="MBD3917148.1"/>
    </source>
</evidence>
<reference evidence="2 3" key="1">
    <citation type="submission" date="2020-09" db="EMBL/GenBank/DDBJ databases">
        <title>Paenibacillus sp. strain PR3 16S rRNA gene Genome sequencing and assembly.</title>
        <authorList>
            <person name="Kim J."/>
        </authorList>
    </citation>
    <scope>NUCLEOTIDE SEQUENCE [LARGE SCALE GENOMIC DNA]</scope>
    <source>
        <strain evidence="2 3">PR3</strain>
    </source>
</reference>
<sequence>MSKQAAVRRTRKGLMPVIIAAAVLIGGAAIATQQHGGGSHASAADDLRYVWSLADTIPIPASASSERHWLLRYDVTGMRSGQALRAAGLLGLHKSEVSTEHAADKEDTGDTYIGTIETVPTIGETADTSARSDANADSVASDTNTAEDTANTSGEGTAVEVSMLIHTDRSSNDSIIVVKPPPGVDMESLTSVAHKIEQAVHEAGGQYAYSFRVSGTAAPDTTAQGLQALKQLFTDVVAKSDAELVENYEDKEGMTISESRYSPHIEQVMKTNGKKSNLQLTVHQDSESTALDWVIGVPVITGDYAEAD</sequence>
<evidence type="ECO:0000256" key="1">
    <source>
        <dbReference type="SAM" id="MobiDB-lite"/>
    </source>
</evidence>
<dbReference type="InterPro" id="IPR014794">
    <property type="entry name" value="DUF1779"/>
</dbReference>
<gene>
    <name evidence="2" type="ORF">H8B09_00155</name>
</gene>
<dbReference type="SUPFAM" id="SSF143842">
    <property type="entry name" value="YwmB-like"/>
    <property type="match status" value="1"/>
</dbReference>
<evidence type="ECO:0000313" key="3">
    <source>
        <dbReference type="Proteomes" id="UP000609346"/>
    </source>
</evidence>
<dbReference type="Pfam" id="PF08680">
    <property type="entry name" value="DUF1779"/>
    <property type="match status" value="1"/>
</dbReference>
<accession>A0ABR8MMG1</accession>
<proteinExistence type="predicted"/>
<dbReference type="Proteomes" id="UP000609346">
    <property type="component" value="Unassembled WGS sequence"/>
</dbReference>
<dbReference type="RefSeq" id="WP_191201485.1">
    <property type="nucleotide sequence ID" value="NZ_JACXZA010000001.1"/>
</dbReference>
<comment type="caution">
    <text evidence="2">The sequence shown here is derived from an EMBL/GenBank/DDBJ whole genome shotgun (WGS) entry which is preliminary data.</text>
</comment>